<evidence type="ECO:0000313" key="8">
    <source>
        <dbReference type="EMBL" id="KAK9027745.1"/>
    </source>
</evidence>
<evidence type="ECO:0000256" key="6">
    <source>
        <dbReference type="ARBA" id="ARBA00023004"/>
    </source>
</evidence>
<organism evidence="8 9">
    <name type="scientific">Hibiscus sabdariffa</name>
    <name type="common">roselle</name>
    <dbReference type="NCBI Taxonomy" id="183260"/>
    <lineage>
        <taxon>Eukaryota</taxon>
        <taxon>Viridiplantae</taxon>
        <taxon>Streptophyta</taxon>
        <taxon>Embryophyta</taxon>
        <taxon>Tracheophyta</taxon>
        <taxon>Spermatophyta</taxon>
        <taxon>Magnoliopsida</taxon>
        <taxon>eudicotyledons</taxon>
        <taxon>Gunneridae</taxon>
        <taxon>Pentapetalae</taxon>
        <taxon>rosids</taxon>
        <taxon>malvids</taxon>
        <taxon>Malvales</taxon>
        <taxon>Malvaceae</taxon>
        <taxon>Malvoideae</taxon>
        <taxon>Hibiscus</taxon>
    </lineage>
</organism>
<evidence type="ECO:0000256" key="3">
    <source>
        <dbReference type="ARBA" id="ARBA00022617"/>
    </source>
</evidence>
<reference evidence="8 9" key="1">
    <citation type="journal article" date="2024" name="G3 (Bethesda)">
        <title>Genome assembly of Hibiscus sabdariffa L. provides insights into metabolisms of medicinal natural products.</title>
        <authorList>
            <person name="Kim T."/>
        </authorList>
    </citation>
    <scope>NUCLEOTIDE SEQUENCE [LARGE SCALE GENOMIC DNA]</scope>
    <source>
        <strain evidence="8">TK-2024</strain>
        <tissue evidence="8">Old leaves</tissue>
    </source>
</reference>
<evidence type="ECO:0000256" key="5">
    <source>
        <dbReference type="ARBA" id="ARBA00023002"/>
    </source>
</evidence>
<dbReference type="EMBL" id="JBBPBN010000012">
    <property type="protein sequence ID" value="KAK9027745.1"/>
    <property type="molecule type" value="Genomic_DNA"/>
</dbReference>
<accession>A0ABR2SR87</accession>
<comment type="cofactor">
    <cofactor evidence="1">
        <name>heme</name>
        <dbReference type="ChEBI" id="CHEBI:30413"/>
    </cofactor>
</comment>
<keyword evidence="7" id="KW-0503">Monooxygenase</keyword>
<evidence type="ECO:0000256" key="1">
    <source>
        <dbReference type="ARBA" id="ARBA00001971"/>
    </source>
</evidence>
<dbReference type="SUPFAM" id="SSF48264">
    <property type="entry name" value="Cytochrome P450"/>
    <property type="match status" value="1"/>
</dbReference>
<sequence>MKRVQSFQSVREEEVDLLIESISKSATIAFGKRFQGSELDIYKLQKLVFEAQSMLGSFCASDFLPYAGKVIDCFTGFHRRLENSFRELDAVFQQVIGDHLESGTTVHD</sequence>
<gene>
    <name evidence="8" type="ORF">V6N11_067568</name>
</gene>
<dbReference type="Gene3D" id="1.10.630.10">
    <property type="entry name" value="Cytochrome P450"/>
    <property type="match status" value="1"/>
</dbReference>
<comment type="similarity">
    <text evidence="2">Belongs to the cytochrome P450 family.</text>
</comment>
<comment type="caution">
    <text evidence="8">The sequence shown here is derived from an EMBL/GenBank/DDBJ whole genome shotgun (WGS) entry which is preliminary data.</text>
</comment>
<keyword evidence="6" id="KW-0408">Iron</keyword>
<proteinExistence type="inferred from homology"/>
<keyword evidence="4" id="KW-0479">Metal-binding</keyword>
<keyword evidence="5" id="KW-0560">Oxidoreductase</keyword>
<dbReference type="InterPro" id="IPR036396">
    <property type="entry name" value="Cyt_P450_sf"/>
</dbReference>
<dbReference type="Proteomes" id="UP001396334">
    <property type="component" value="Unassembled WGS sequence"/>
</dbReference>
<dbReference type="PANTHER" id="PTHR47955:SF19">
    <property type="entry name" value="CYTOCHROME P450 71A9-LIKE ISOFORM X1"/>
    <property type="match status" value="1"/>
</dbReference>
<protein>
    <submittedName>
        <fullName evidence="8">Uncharacterized protein</fullName>
    </submittedName>
</protein>
<name>A0ABR2SR87_9ROSI</name>
<evidence type="ECO:0000256" key="7">
    <source>
        <dbReference type="ARBA" id="ARBA00023033"/>
    </source>
</evidence>
<evidence type="ECO:0000256" key="4">
    <source>
        <dbReference type="ARBA" id="ARBA00022723"/>
    </source>
</evidence>
<keyword evidence="9" id="KW-1185">Reference proteome</keyword>
<keyword evidence="3" id="KW-0349">Heme</keyword>
<evidence type="ECO:0000313" key="9">
    <source>
        <dbReference type="Proteomes" id="UP001396334"/>
    </source>
</evidence>
<evidence type="ECO:0000256" key="2">
    <source>
        <dbReference type="ARBA" id="ARBA00010617"/>
    </source>
</evidence>
<dbReference type="PANTHER" id="PTHR47955">
    <property type="entry name" value="CYTOCHROME P450 FAMILY 71 PROTEIN"/>
    <property type="match status" value="1"/>
</dbReference>